<protein>
    <submittedName>
        <fullName evidence="2">Uncharacterized protein</fullName>
    </submittedName>
</protein>
<feature type="compositionally biased region" description="Polar residues" evidence="1">
    <location>
        <begin position="165"/>
        <end position="174"/>
    </location>
</feature>
<evidence type="ECO:0000256" key="1">
    <source>
        <dbReference type="SAM" id="MobiDB-lite"/>
    </source>
</evidence>
<reference evidence="2 3" key="1">
    <citation type="submission" date="2019-01" db="EMBL/GenBank/DDBJ databases">
        <title>Draft genome sequence of Psathyrella aberdarensis IHI B618.</title>
        <authorList>
            <person name="Buettner E."/>
            <person name="Kellner H."/>
        </authorList>
    </citation>
    <scope>NUCLEOTIDE SEQUENCE [LARGE SCALE GENOMIC DNA]</scope>
    <source>
        <strain evidence="2 3">IHI B618</strain>
    </source>
</reference>
<evidence type="ECO:0000313" key="3">
    <source>
        <dbReference type="Proteomes" id="UP000290288"/>
    </source>
</evidence>
<comment type="caution">
    <text evidence="2">The sequence shown here is derived from an EMBL/GenBank/DDBJ whole genome shotgun (WGS) entry which is preliminary data.</text>
</comment>
<feature type="compositionally biased region" description="Polar residues" evidence="1">
    <location>
        <begin position="24"/>
        <end position="34"/>
    </location>
</feature>
<dbReference type="STRING" id="2316362.A0A4Q2DMZ0"/>
<dbReference type="AlphaFoldDB" id="A0A4Q2DMZ0"/>
<dbReference type="Proteomes" id="UP000290288">
    <property type="component" value="Unassembled WGS sequence"/>
</dbReference>
<proteinExistence type="predicted"/>
<feature type="region of interest" description="Disordered" evidence="1">
    <location>
        <begin position="151"/>
        <end position="176"/>
    </location>
</feature>
<organism evidence="2 3">
    <name type="scientific">Candolleomyces aberdarensis</name>
    <dbReference type="NCBI Taxonomy" id="2316362"/>
    <lineage>
        <taxon>Eukaryota</taxon>
        <taxon>Fungi</taxon>
        <taxon>Dikarya</taxon>
        <taxon>Basidiomycota</taxon>
        <taxon>Agaricomycotina</taxon>
        <taxon>Agaricomycetes</taxon>
        <taxon>Agaricomycetidae</taxon>
        <taxon>Agaricales</taxon>
        <taxon>Agaricineae</taxon>
        <taxon>Psathyrellaceae</taxon>
        <taxon>Candolleomyces</taxon>
    </lineage>
</organism>
<evidence type="ECO:0000313" key="2">
    <source>
        <dbReference type="EMBL" id="RXW20726.1"/>
    </source>
</evidence>
<dbReference type="EMBL" id="SDEE01000136">
    <property type="protein sequence ID" value="RXW20726.1"/>
    <property type="molecule type" value="Genomic_DNA"/>
</dbReference>
<keyword evidence="3" id="KW-1185">Reference proteome</keyword>
<sequence length="318" mass="34720">MSGFSTSSGAASLWAHLNRKDANGRTNPPTSTATPDFLPPTGPQDRTATTMRVLLHDTQMNFEKFSEQVEGLIKDVQKTEQGIKTTNTLFEKEHDKLMGDIIDLVNRVQTQLQASIGTPAQTSATDALFKNVDRRLESLDQRLDAIQAQELRQAHPAHSLRPGVTPSSSKQSKPNFRLDNIIRQASVQRSGAGPSNQNGRGFPVVNSSIGRSVSQRVPFTLQGAAVPPPHPPQIPENQSIFNANPLPPPMLPPPATVTSNAGQQRRGTMMPLSSLQAKMTAPHMFPGKEPVQFKEGKRFIPLIDTDDEDDEVEDEIVG</sequence>
<dbReference type="OrthoDB" id="3270311at2759"/>
<feature type="region of interest" description="Disordered" evidence="1">
    <location>
        <begin position="15"/>
        <end position="46"/>
    </location>
</feature>
<name>A0A4Q2DMZ0_9AGAR</name>
<accession>A0A4Q2DMZ0</accession>
<gene>
    <name evidence="2" type="ORF">EST38_g5127</name>
</gene>